<keyword evidence="2" id="KW-1185">Reference proteome</keyword>
<protein>
    <submittedName>
        <fullName evidence="1">Uncharacterized protein</fullName>
    </submittedName>
</protein>
<dbReference type="Proteomes" id="UP000245207">
    <property type="component" value="Unassembled WGS sequence"/>
</dbReference>
<dbReference type="AlphaFoldDB" id="A0A2U1LGL7"/>
<organism evidence="1 2">
    <name type="scientific">Artemisia annua</name>
    <name type="common">Sweet wormwood</name>
    <dbReference type="NCBI Taxonomy" id="35608"/>
    <lineage>
        <taxon>Eukaryota</taxon>
        <taxon>Viridiplantae</taxon>
        <taxon>Streptophyta</taxon>
        <taxon>Embryophyta</taxon>
        <taxon>Tracheophyta</taxon>
        <taxon>Spermatophyta</taxon>
        <taxon>Magnoliopsida</taxon>
        <taxon>eudicotyledons</taxon>
        <taxon>Gunneridae</taxon>
        <taxon>Pentapetalae</taxon>
        <taxon>asterids</taxon>
        <taxon>campanulids</taxon>
        <taxon>Asterales</taxon>
        <taxon>Asteraceae</taxon>
        <taxon>Asteroideae</taxon>
        <taxon>Anthemideae</taxon>
        <taxon>Artemisiinae</taxon>
        <taxon>Artemisia</taxon>
    </lineage>
</organism>
<reference evidence="1 2" key="1">
    <citation type="journal article" date="2018" name="Mol. Plant">
        <title>The genome of Artemisia annua provides insight into the evolution of Asteraceae family and artemisinin biosynthesis.</title>
        <authorList>
            <person name="Shen Q."/>
            <person name="Zhang L."/>
            <person name="Liao Z."/>
            <person name="Wang S."/>
            <person name="Yan T."/>
            <person name="Shi P."/>
            <person name="Liu M."/>
            <person name="Fu X."/>
            <person name="Pan Q."/>
            <person name="Wang Y."/>
            <person name="Lv Z."/>
            <person name="Lu X."/>
            <person name="Zhang F."/>
            <person name="Jiang W."/>
            <person name="Ma Y."/>
            <person name="Chen M."/>
            <person name="Hao X."/>
            <person name="Li L."/>
            <person name="Tang Y."/>
            <person name="Lv G."/>
            <person name="Zhou Y."/>
            <person name="Sun X."/>
            <person name="Brodelius P.E."/>
            <person name="Rose J.K.C."/>
            <person name="Tang K."/>
        </authorList>
    </citation>
    <scope>NUCLEOTIDE SEQUENCE [LARGE SCALE GENOMIC DNA]</scope>
    <source>
        <strain evidence="2">cv. Huhao1</strain>
        <tissue evidence="1">Leaf</tissue>
    </source>
</reference>
<sequence>MRVLGSGSVMRFMIVIGMELEDVKWCSSLYSFYSYSSCDECNMYKLGSGLIPLLCFGATVLFKMGSCDDSVDWMVKVWIDDYVLVSEDLLLHGYLCMYDKSFALVLAVSWLSCPHMVMFGSALVDSFACLHVLRVCGWFSFSFHSCYDYAKGLS</sequence>
<comment type="caution">
    <text evidence="1">The sequence shown here is derived from an EMBL/GenBank/DDBJ whole genome shotgun (WGS) entry which is preliminary data.</text>
</comment>
<accession>A0A2U1LGL7</accession>
<evidence type="ECO:0000313" key="1">
    <source>
        <dbReference type="EMBL" id="PWA48131.1"/>
    </source>
</evidence>
<gene>
    <name evidence="1" type="ORF">CTI12_AA493500</name>
</gene>
<name>A0A2U1LGL7_ARTAN</name>
<evidence type="ECO:0000313" key="2">
    <source>
        <dbReference type="Proteomes" id="UP000245207"/>
    </source>
</evidence>
<proteinExistence type="predicted"/>
<dbReference type="EMBL" id="PKPP01009491">
    <property type="protein sequence ID" value="PWA48131.1"/>
    <property type="molecule type" value="Genomic_DNA"/>
</dbReference>